<sequence>MRIKTAVVLGGGVAGLAAATLLSQRGVAVRLLEQAPAITEVGAGLQISPNGVAVLRAMGLGGQVAARAVCARAVELRRAADGGLVTRLDLSAYDRARPDAARGAAAPGKAVLNTRASSGFALGDAGPDDAGSSDAGRSDAGRSETGRSETAGQGGFYFFHRADLVAMLADHARAAGVEIVLNACAVSVTPGAPATVQLADGTTEQADLVVGADGLRSVTRAAVGPAAPAAFTGQVAWRAVVPASAGDAAPVAQVFMGPGRHLVSYPLRGGQQRNIVAVEERQGWTAEGWHQSDSAANLCAAFAGFGGPVPGWLAQVTQVHLWGLFRHPVAPCWGAEGVAILGDAAHPTLPFMAQGANMALEDAWVLAGALAGALTWGEGVAAFQVARRARVVRVVDAATTNARLYHLRGPVALAAHAALRLGGTLAPGAALRRYDWIYGHDVTAP</sequence>
<dbReference type="AlphaFoldDB" id="A0A1H2TV58"/>
<dbReference type="PANTHER" id="PTHR13789:SF318">
    <property type="entry name" value="GERANYLGERANYL DIPHOSPHATE REDUCTASE"/>
    <property type="match status" value="1"/>
</dbReference>
<dbReference type="SUPFAM" id="SSF51905">
    <property type="entry name" value="FAD/NAD(P)-binding domain"/>
    <property type="match status" value="1"/>
</dbReference>
<name>A0A1H2TV58_9RHOB</name>
<dbReference type="SUPFAM" id="SSF54373">
    <property type="entry name" value="FAD-linked reductases, C-terminal domain"/>
    <property type="match status" value="1"/>
</dbReference>
<dbReference type="Pfam" id="PF01494">
    <property type="entry name" value="FAD_binding_3"/>
    <property type="match status" value="1"/>
</dbReference>
<keyword evidence="2" id="KW-0285">Flavoprotein</keyword>
<organism evidence="8 9">
    <name type="scientific">Roseicitreum antarcticum</name>
    <dbReference type="NCBI Taxonomy" id="564137"/>
    <lineage>
        <taxon>Bacteria</taxon>
        <taxon>Pseudomonadati</taxon>
        <taxon>Pseudomonadota</taxon>
        <taxon>Alphaproteobacteria</taxon>
        <taxon>Rhodobacterales</taxon>
        <taxon>Paracoccaceae</taxon>
        <taxon>Roseicitreum</taxon>
    </lineage>
</organism>
<keyword evidence="4" id="KW-0560">Oxidoreductase</keyword>
<dbReference type="GO" id="GO:0071949">
    <property type="term" value="F:FAD binding"/>
    <property type="evidence" value="ECO:0007669"/>
    <property type="project" value="InterPro"/>
</dbReference>
<feature type="domain" description="FAD-binding" evidence="7">
    <location>
        <begin position="6"/>
        <end position="396"/>
    </location>
</feature>
<keyword evidence="9" id="KW-1185">Reference proteome</keyword>
<evidence type="ECO:0000256" key="3">
    <source>
        <dbReference type="ARBA" id="ARBA00022827"/>
    </source>
</evidence>
<evidence type="ECO:0000256" key="4">
    <source>
        <dbReference type="ARBA" id="ARBA00023002"/>
    </source>
</evidence>
<keyword evidence="5" id="KW-0503">Monooxygenase</keyword>
<dbReference type="InterPro" id="IPR050493">
    <property type="entry name" value="FAD-dep_Monooxygenase_BioMet"/>
</dbReference>
<evidence type="ECO:0000256" key="1">
    <source>
        <dbReference type="ARBA" id="ARBA00001974"/>
    </source>
</evidence>
<dbReference type="EMBL" id="FNOM01000002">
    <property type="protein sequence ID" value="SDW47856.1"/>
    <property type="molecule type" value="Genomic_DNA"/>
</dbReference>
<keyword evidence="3" id="KW-0274">FAD</keyword>
<dbReference type="GO" id="GO:0004497">
    <property type="term" value="F:monooxygenase activity"/>
    <property type="evidence" value="ECO:0007669"/>
    <property type="project" value="UniProtKB-KW"/>
</dbReference>
<protein>
    <submittedName>
        <fullName evidence="8">FAD binding domain-containing protein</fullName>
    </submittedName>
</protein>
<feature type="compositionally biased region" description="Low complexity" evidence="6">
    <location>
        <begin position="123"/>
        <end position="135"/>
    </location>
</feature>
<evidence type="ECO:0000256" key="6">
    <source>
        <dbReference type="SAM" id="MobiDB-lite"/>
    </source>
</evidence>
<evidence type="ECO:0000256" key="2">
    <source>
        <dbReference type="ARBA" id="ARBA00022630"/>
    </source>
</evidence>
<gene>
    <name evidence="8" type="ORF">SAMN04488238_102191</name>
</gene>
<proteinExistence type="predicted"/>
<dbReference type="PRINTS" id="PR00420">
    <property type="entry name" value="RNGMNOXGNASE"/>
</dbReference>
<evidence type="ECO:0000259" key="7">
    <source>
        <dbReference type="Pfam" id="PF01494"/>
    </source>
</evidence>
<accession>A0A1H2TV58</accession>
<evidence type="ECO:0000256" key="5">
    <source>
        <dbReference type="ARBA" id="ARBA00023033"/>
    </source>
</evidence>
<dbReference type="PANTHER" id="PTHR13789">
    <property type="entry name" value="MONOOXYGENASE"/>
    <property type="match status" value="1"/>
</dbReference>
<dbReference type="STRING" id="564137.SAMN04488238_102191"/>
<feature type="region of interest" description="Disordered" evidence="6">
    <location>
        <begin position="122"/>
        <end position="149"/>
    </location>
</feature>
<dbReference type="InterPro" id="IPR036188">
    <property type="entry name" value="FAD/NAD-bd_sf"/>
</dbReference>
<dbReference type="OrthoDB" id="4230779at2"/>
<reference evidence="8 9" key="1">
    <citation type="submission" date="2016-10" db="EMBL/GenBank/DDBJ databases">
        <authorList>
            <person name="de Groot N.N."/>
        </authorList>
    </citation>
    <scope>NUCLEOTIDE SEQUENCE [LARGE SCALE GENOMIC DNA]</scope>
    <source>
        <strain evidence="8 9">CGMCC 1.8894</strain>
    </source>
</reference>
<dbReference type="RefSeq" id="WP_092885737.1">
    <property type="nucleotide sequence ID" value="NZ_CP061498.1"/>
</dbReference>
<feature type="compositionally biased region" description="Basic and acidic residues" evidence="6">
    <location>
        <begin position="136"/>
        <end position="147"/>
    </location>
</feature>
<dbReference type="Proteomes" id="UP000198539">
    <property type="component" value="Unassembled WGS sequence"/>
</dbReference>
<dbReference type="Gene3D" id="3.50.50.60">
    <property type="entry name" value="FAD/NAD(P)-binding domain"/>
    <property type="match status" value="2"/>
</dbReference>
<comment type="cofactor">
    <cofactor evidence="1">
        <name>FAD</name>
        <dbReference type="ChEBI" id="CHEBI:57692"/>
    </cofactor>
</comment>
<evidence type="ECO:0000313" key="8">
    <source>
        <dbReference type="EMBL" id="SDW47856.1"/>
    </source>
</evidence>
<evidence type="ECO:0000313" key="9">
    <source>
        <dbReference type="Proteomes" id="UP000198539"/>
    </source>
</evidence>
<dbReference type="InterPro" id="IPR002938">
    <property type="entry name" value="FAD-bd"/>
</dbReference>